<accession>A0ABP8GL23</accession>
<evidence type="ECO:0008006" key="3">
    <source>
        <dbReference type="Google" id="ProtNLM"/>
    </source>
</evidence>
<organism evidence="1 2">
    <name type="scientific">Flaviaesturariibacter amylovorans</name>
    <dbReference type="NCBI Taxonomy" id="1084520"/>
    <lineage>
        <taxon>Bacteria</taxon>
        <taxon>Pseudomonadati</taxon>
        <taxon>Bacteroidota</taxon>
        <taxon>Chitinophagia</taxon>
        <taxon>Chitinophagales</taxon>
        <taxon>Chitinophagaceae</taxon>
        <taxon>Flaviaestuariibacter</taxon>
    </lineage>
</organism>
<comment type="caution">
    <text evidence="1">The sequence shown here is derived from an EMBL/GenBank/DDBJ whole genome shotgun (WGS) entry which is preliminary data.</text>
</comment>
<evidence type="ECO:0000313" key="2">
    <source>
        <dbReference type="Proteomes" id="UP001501725"/>
    </source>
</evidence>
<reference evidence="2" key="1">
    <citation type="journal article" date="2019" name="Int. J. Syst. Evol. Microbiol.">
        <title>The Global Catalogue of Microorganisms (GCM) 10K type strain sequencing project: providing services to taxonomists for standard genome sequencing and annotation.</title>
        <authorList>
            <consortium name="The Broad Institute Genomics Platform"/>
            <consortium name="The Broad Institute Genome Sequencing Center for Infectious Disease"/>
            <person name="Wu L."/>
            <person name="Ma J."/>
        </authorList>
    </citation>
    <scope>NUCLEOTIDE SEQUENCE [LARGE SCALE GENOMIC DNA]</scope>
    <source>
        <strain evidence="2">JCM 17919</strain>
    </source>
</reference>
<sequence length="214" mass="24203">MLYLHLVSNQNFITIPRSASTITHRFNVIETIVGGNIKSPYDDVDSLTLSNEYITNFSEAIRKGTKIKGIGIQVYVPLEMTSAHYITRCADLISVDDYVDRLAFITPLGNVVISSCKGKFPEHVNRKGEPTLSRFAEVSINIFKPETAFNMTPVYLNFITSPQFHLELTMNALVTIDRIPDHGNLWFQGLKYQIVQHLKTLVNHYNSLTLLKAV</sequence>
<gene>
    <name evidence="1" type="ORF">GCM10023184_14480</name>
</gene>
<evidence type="ECO:0000313" key="1">
    <source>
        <dbReference type="EMBL" id="GAA4326064.1"/>
    </source>
</evidence>
<dbReference type="Proteomes" id="UP001501725">
    <property type="component" value="Unassembled WGS sequence"/>
</dbReference>
<proteinExistence type="predicted"/>
<name>A0ABP8GL23_9BACT</name>
<dbReference type="RefSeq" id="WP_345254680.1">
    <property type="nucleotide sequence ID" value="NZ_BAABGY010000006.1"/>
</dbReference>
<dbReference type="EMBL" id="BAABGY010000006">
    <property type="protein sequence ID" value="GAA4326064.1"/>
    <property type="molecule type" value="Genomic_DNA"/>
</dbReference>
<protein>
    <recommendedName>
        <fullName evidence="3">DUF3445 domain-containing protein</fullName>
    </recommendedName>
</protein>
<keyword evidence="2" id="KW-1185">Reference proteome</keyword>